<dbReference type="EMBL" id="JBHUOF010000012">
    <property type="protein sequence ID" value="MFD2799772.1"/>
    <property type="molecule type" value="Genomic_DNA"/>
</dbReference>
<feature type="compositionally biased region" description="Basic and acidic residues" evidence="1">
    <location>
        <begin position="122"/>
        <end position="133"/>
    </location>
</feature>
<evidence type="ECO:0000313" key="3">
    <source>
        <dbReference type="Proteomes" id="UP001597478"/>
    </source>
</evidence>
<protein>
    <submittedName>
        <fullName evidence="2">Uncharacterized protein</fullName>
    </submittedName>
</protein>
<dbReference type="RefSeq" id="WP_377391857.1">
    <property type="nucleotide sequence ID" value="NZ_JBHSAN010000027.1"/>
</dbReference>
<dbReference type="Proteomes" id="UP001597478">
    <property type="component" value="Unassembled WGS sequence"/>
</dbReference>
<name>A0ABW5W7J5_9PSEU</name>
<keyword evidence="3" id="KW-1185">Reference proteome</keyword>
<proteinExistence type="predicted"/>
<evidence type="ECO:0000256" key="1">
    <source>
        <dbReference type="SAM" id="MobiDB-lite"/>
    </source>
</evidence>
<feature type="compositionally biased region" description="Gly residues" evidence="1">
    <location>
        <begin position="138"/>
        <end position="149"/>
    </location>
</feature>
<reference evidence="3" key="1">
    <citation type="journal article" date="2019" name="Int. J. Syst. Evol. Microbiol.">
        <title>The Global Catalogue of Microorganisms (GCM) 10K type strain sequencing project: providing services to taxonomists for standard genome sequencing and annotation.</title>
        <authorList>
            <consortium name="The Broad Institute Genomics Platform"/>
            <consortium name="The Broad Institute Genome Sequencing Center for Infectious Disease"/>
            <person name="Wu L."/>
            <person name="Ma J."/>
        </authorList>
    </citation>
    <scope>NUCLEOTIDE SEQUENCE [LARGE SCALE GENOMIC DNA]</scope>
    <source>
        <strain evidence="3">IBRC-M 10906</strain>
    </source>
</reference>
<feature type="region of interest" description="Disordered" evidence="1">
    <location>
        <begin position="122"/>
        <end position="149"/>
    </location>
</feature>
<organism evidence="2 3">
    <name type="scientific">Prauserella oleivorans</name>
    <dbReference type="NCBI Taxonomy" id="1478153"/>
    <lineage>
        <taxon>Bacteria</taxon>
        <taxon>Bacillati</taxon>
        <taxon>Actinomycetota</taxon>
        <taxon>Actinomycetes</taxon>
        <taxon>Pseudonocardiales</taxon>
        <taxon>Pseudonocardiaceae</taxon>
        <taxon>Prauserella</taxon>
    </lineage>
</organism>
<evidence type="ECO:0000313" key="2">
    <source>
        <dbReference type="EMBL" id="MFD2799772.1"/>
    </source>
</evidence>
<gene>
    <name evidence="2" type="ORF">ACFS2C_10250</name>
</gene>
<comment type="caution">
    <text evidence="2">The sequence shown here is derived from an EMBL/GenBank/DDBJ whole genome shotgun (WGS) entry which is preliminary data.</text>
</comment>
<sequence>MAGIPLGPGGQAAAAAIGAKLKTVESEVRALVTERNRCLRSDLPVTPALREREEELNAHLRPLLADTRATVSDKQQQSAIVARVERTRARLRAAPKPKTARPVTAHLAPEFERRARLRDVLERQERERREESTSVRTVGGGLPGLGRRR</sequence>
<accession>A0ABW5W7J5</accession>